<feature type="domain" description="Polyphosphate kinase-2-related" evidence="4">
    <location>
        <begin position="13"/>
        <end position="234"/>
    </location>
</feature>
<comment type="caution">
    <text evidence="5">The sequence shown here is derived from an EMBL/GenBank/DDBJ whole genome shotgun (WGS) entry which is preliminary data.</text>
</comment>
<dbReference type="SUPFAM" id="SSF52540">
    <property type="entry name" value="P-loop containing nucleoside triphosphate hydrolases"/>
    <property type="match status" value="2"/>
</dbReference>
<evidence type="ECO:0000313" key="5">
    <source>
        <dbReference type="EMBL" id="MDA4848389.1"/>
    </source>
</evidence>
<dbReference type="EMBL" id="JAPJZH010000022">
    <property type="protein sequence ID" value="MDA4848389.1"/>
    <property type="molecule type" value="Genomic_DNA"/>
</dbReference>
<evidence type="ECO:0000256" key="2">
    <source>
        <dbReference type="ARBA" id="ARBA00024500"/>
    </source>
</evidence>
<evidence type="ECO:0000256" key="1">
    <source>
        <dbReference type="ARBA" id="ARBA00023310"/>
    </source>
</evidence>
<keyword evidence="6" id="KW-1185">Reference proteome</keyword>
<feature type="domain" description="Polyphosphate kinase-2-related" evidence="4">
    <location>
        <begin position="296"/>
        <end position="516"/>
    </location>
</feature>
<keyword evidence="1" id="KW-0066">ATP synthesis</keyword>
<reference evidence="5" key="1">
    <citation type="submission" date="2022-11" db="EMBL/GenBank/DDBJ databases">
        <title>Hoeflea poritis sp. nov., isolated from scleractinian coral Porites lutea.</title>
        <authorList>
            <person name="Zhang G."/>
            <person name="Wei Q."/>
            <person name="Cai L."/>
        </authorList>
    </citation>
    <scope>NUCLEOTIDE SEQUENCE</scope>
    <source>
        <strain evidence="5">E7-10</strain>
    </source>
</reference>
<name>A0ABT4VUJ6_9HYPH</name>
<dbReference type="Gene3D" id="3.40.50.300">
    <property type="entry name" value="P-loop containing nucleotide triphosphate hydrolases"/>
    <property type="match status" value="2"/>
</dbReference>
<evidence type="ECO:0000256" key="3">
    <source>
        <dbReference type="SAM" id="MobiDB-lite"/>
    </source>
</evidence>
<dbReference type="InterPro" id="IPR022488">
    <property type="entry name" value="PPK2-related"/>
</dbReference>
<evidence type="ECO:0000259" key="4">
    <source>
        <dbReference type="Pfam" id="PF03976"/>
    </source>
</evidence>
<sequence length="524" mass="60496">MFETAELGRTIAKAEFKRMAPNLRQELLELQDTLHKSKLFPVILVFAGVDGGGKGETVSLLNAWMDPRWLITRAYDGDGDGDWSRPEFWKYWRDLPPRGRIGMFLSAWYSRPMLDRVFERTDEATFVNQLERIVGFERALARDGALILKFWMHLSRDAQENRLKNLENDPLTAARVTERDWEHWRIYDRFIGAAEQLVSRTNRGIAPWTVVEGTDANYRAVTVSTILRDAIAHRLDDMESKGGASKNGPAAKKKSKGGKNKHRQAAAASAAAGNASAYQDAKSITVLSGLDMAQRLEKHRYKERLLDLQARLHRLHLSAKTKGVSSVLLFEGPDAAGKGGAIRRINEALDARNYQVHGFSAPTEEERAQHYLWRFWRRIPRAGHVTIFDRSWYGRVLVERVEGFATEDEWRRAYAEINDFEEQLNDASTVLVKYWIHITEDEQLARFKLREKTPYKRWKLTDEDWRNRDRWDDYEEAVNDMVQYTSTSAAPWTLVEGNDKRFARIRVLETYCQRLATVLGESQD</sequence>
<organism evidence="5 6">
    <name type="scientific">Hoeflea poritis</name>
    <dbReference type="NCBI Taxonomy" id="2993659"/>
    <lineage>
        <taxon>Bacteria</taxon>
        <taxon>Pseudomonadati</taxon>
        <taxon>Pseudomonadota</taxon>
        <taxon>Alphaproteobacteria</taxon>
        <taxon>Hyphomicrobiales</taxon>
        <taxon>Rhizobiaceae</taxon>
        <taxon>Hoeflea</taxon>
    </lineage>
</organism>
<dbReference type="Pfam" id="PF03976">
    <property type="entry name" value="PPK2"/>
    <property type="match status" value="2"/>
</dbReference>
<feature type="compositionally biased region" description="Basic residues" evidence="3">
    <location>
        <begin position="251"/>
        <end position="264"/>
    </location>
</feature>
<proteinExistence type="predicted"/>
<dbReference type="PANTHER" id="PTHR34383">
    <property type="entry name" value="POLYPHOSPHATE:AMP PHOSPHOTRANSFERASE-RELATED"/>
    <property type="match status" value="1"/>
</dbReference>
<evidence type="ECO:0000313" key="6">
    <source>
        <dbReference type="Proteomes" id="UP001148313"/>
    </source>
</evidence>
<dbReference type="InterPro" id="IPR022489">
    <property type="entry name" value="PolyP_AMP_Tfrase"/>
</dbReference>
<feature type="compositionally biased region" description="Low complexity" evidence="3">
    <location>
        <begin position="241"/>
        <end position="250"/>
    </location>
</feature>
<dbReference type="RefSeq" id="WP_271092252.1">
    <property type="nucleotide sequence ID" value="NZ_JAPJZH010000022.1"/>
</dbReference>
<protein>
    <submittedName>
        <fullName evidence="5">Polyphosphate:AMP phosphotransferase</fullName>
    </submittedName>
</protein>
<dbReference type="PANTHER" id="PTHR34383:SF3">
    <property type="entry name" value="POLYPHOSPHATE:AMP PHOSPHOTRANSFERASE"/>
    <property type="match status" value="1"/>
</dbReference>
<feature type="region of interest" description="Disordered" evidence="3">
    <location>
        <begin position="238"/>
        <end position="272"/>
    </location>
</feature>
<comment type="catalytic activity">
    <reaction evidence="2">
        <text>[phosphate](n) + ATP = [phosphate](n+1) + ADP</text>
        <dbReference type="Rhea" id="RHEA:19573"/>
        <dbReference type="Rhea" id="RHEA-COMP:9859"/>
        <dbReference type="Rhea" id="RHEA-COMP:14280"/>
        <dbReference type="ChEBI" id="CHEBI:16838"/>
        <dbReference type="ChEBI" id="CHEBI:30616"/>
        <dbReference type="ChEBI" id="CHEBI:456216"/>
    </reaction>
    <physiologicalReaction direction="right-to-left" evidence="2">
        <dbReference type="Rhea" id="RHEA:19575"/>
    </physiologicalReaction>
</comment>
<dbReference type="Proteomes" id="UP001148313">
    <property type="component" value="Unassembled WGS sequence"/>
</dbReference>
<gene>
    <name evidence="5" type="primary">pap</name>
    <name evidence="5" type="ORF">OOZ53_23730</name>
</gene>
<dbReference type="InterPro" id="IPR027417">
    <property type="entry name" value="P-loop_NTPase"/>
</dbReference>
<dbReference type="NCBIfam" id="TIGR03708">
    <property type="entry name" value="poly_P_AMP_trns"/>
    <property type="match status" value="1"/>
</dbReference>
<accession>A0ABT4VUJ6</accession>